<evidence type="ECO:0000256" key="2">
    <source>
        <dbReference type="ARBA" id="ARBA00022801"/>
    </source>
</evidence>
<dbReference type="GO" id="GO:0005987">
    <property type="term" value="P:sucrose catabolic process"/>
    <property type="evidence" value="ECO:0007669"/>
    <property type="project" value="TreeGrafter"/>
</dbReference>
<evidence type="ECO:0000256" key="4">
    <source>
        <dbReference type="RuleBase" id="RU362110"/>
    </source>
</evidence>
<dbReference type="Pfam" id="PF08244">
    <property type="entry name" value="Glyco_hydro_32C"/>
    <property type="match status" value="1"/>
</dbReference>
<dbReference type="InterPro" id="IPR013189">
    <property type="entry name" value="Glyco_hydro_32_C"/>
</dbReference>
<accession>A0A839SPP6</accession>
<evidence type="ECO:0000256" key="3">
    <source>
        <dbReference type="ARBA" id="ARBA00023295"/>
    </source>
</evidence>
<dbReference type="InterPro" id="IPR018053">
    <property type="entry name" value="Glyco_hydro_32_AS"/>
</dbReference>
<dbReference type="Pfam" id="PF00251">
    <property type="entry name" value="Glyco_hydro_32N"/>
    <property type="match status" value="1"/>
</dbReference>
<dbReference type="AlphaFoldDB" id="A0A839SPP6"/>
<keyword evidence="2 4" id="KW-0378">Hydrolase</keyword>
<evidence type="ECO:0000313" key="7">
    <source>
        <dbReference type="EMBL" id="MBB3058800.1"/>
    </source>
</evidence>
<keyword evidence="3 4" id="KW-0326">Glycosidase</keyword>
<dbReference type="InterPro" id="IPR001362">
    <property type="entry name" value="Glyco_hydro_32"/>
</dbReference>
<evidence type="ECO:0000313" key="8">
    <source>
        <dbReference type="Proteomes" id="UP000539265"/>
    </source>
</evidence>
<dbReference type="InterPro" id="IPR013320">
    <property type="entry name" value="ConA-like_dom_sf"/>
</dbReference>
<comment type="similarity">
    <text evidence="1 4">Belongs to the glycosyl hydrolase 32 family.</text>
</comment>
<dbReference type="GO" id="GO:0005737">
    <property type="term" value="C:cytoplasm"/>
    <property type="evidence" value="ECO:0007669"/>
    <property type="project" value="TreeGrafter"/>
</dbReference>
<dbReference type="Gene3D" id="2.115.10.20">
    <property type="entry name" value="Glycosyl hydrolase domain, family 43"/>
    <property type="match status" value="1"/>
</dbReference>
<dbReference type="RefSeq" id="WP_260146962.1">
    <property type="nucleotide sequence ID" value="NZ_JACHWX010000025.1"/>
</dbReference>
<reference evidence="7" key="1">
    <citation type="submission" date="2020-08" db="EMBL/GenBank/DDBJ databases">
        <title>Genomic Encyclopedia of Type Strains, Phase III (KMG-III): the genomes of soil and plant-associated and newly described type strains.</title>
        <authorList>
            <person name="Whitman W."/>
        </authorList>
    </citation>
    <scope>NUCLEOTIDE SEQUENCE [LARGE SCALE GENOMIC DNA]</scope>
    <source>
        <strain evidence="7">CECT 8628</strain>
    </source>
</reference>
<gene>
    <name evidence="7" type="ORF">FHS11_005260</name>
</gene>
<protein>
    <submittedName>
        <fullName evidence="7">Fructan beta-fructosidase</fullName>
        <ecNumber evidence="7">3.2.1.80</ecNumber>
    </submittedName>
</protein>
<feature type="domain" description="Glycosyl hydrolase family 32 C-terminal" evidence="6">
    <location>
        <begin position="365"/>
        <end position="489"/>
    </location>
</feature>
<dbReference type="PROSITE" id="PS00609">
    <property type="entry name" value="GLYCOSYL_HYDROL_F32"/>
    <property type="match status" value="1"/>
</dbReference>
<feature type="domain" description="Glycosyl hydrolase family 32 N-terminal" evidence="5">
    <location>
        <begin position="27"/>
        <end position="330"/>
    </location>
</feature>
<evidence type="ECO:0000259" key="5">
    <source>
        <dbReference type="Pfam" id="PF00251"/>
    </source>
</evidence>
<proteinExistence type="inferred from homology"/>
<dbReference type="GO" id="GO:0004575">
    <property type="term" value="F:sucrose alpha-glucosidase activity"/>
    <property type="evidence" value="ECO:0007669"/>
    <property type="project" value="TreeGrafter"/>
</dbReference>
<dbReference type="Proteomes" id="UP000539265">
    <property type="component" value="Unassembled WGS sequence"/>
</dbReference>
<comment type="caution">
    <text evidence="7">The sequence shown here is derived from an EMBL/GenBank/DDBJ whole genome shotgun (WGS) entry which is preliminary data.</text>
</comment>
<dbReference type="SUPFAM" id="SSF75005">
    <property type="entry name" value="Arabinanase/levansucrase/invertase"/>
    <property type="match status" value="1"/>
</dbReference>
<dbReference type="InterPro" id="IPR013148">
    <property type="entry name" value="Glyco_hydro_32_N"/>
</dbReference>
<dbReference type="PANTHER" id="PTHR42800:SF1">
    <property type="entry name" value="EXOINULINASE INUD (AFU_ORTHOLOGUE AFUA_5G00480)"/>
    <property type="match status" value="1"/>
</dbReference>
<dbReference type="Gene3D" id="2.60.120.560">
    <property type="entry name" value="Exo-inulinase, domain 1"/>
    <property type="match status" value="1"/>
</dbReference>
<dbReference type="SUPFAM" id="SSF49899">
    <property type="entry name" value="Concanavalin A-like lectins/glucanases"/>
    <property type="match status" value="1"/>
</dbReference>
<dbReference type="SMART" id="SM00640">
    <property type="entry name" value="Glyco_32"/>
    <property type="match status" value="1"/>
</dbReference>
<keyword evidence="8" id="KW-1185">Reference proteome</keyword>
<organism evidence="7 8">
    <name type="scientific">Mucilaginibacter gotjawali</name>
    <dbReference type="NCBI Taxonomy" id="1550579"/>
    <lineage>
        <taxon>Bacteria</taxon>
        <taxon>Pseudomonadati</taxon>
        <taxon>Bacteroidota</taxon>
        <taxon>Sphingobacteriia</taxon>
        <taxon>Sphingobacteriales</taxon>
        <taxon>Sphingobacteriaceae</taxon>
        <taxon>Mucilaginibacter</taxon>
    </lineage>
</organism>
<dbReference type="CDD" id="cd18622">
    <property type="entry name" value="GH32_Inu-like"/>
    <property type="match status" value="1"/>
</dbReference>
<dbReference type="EMBL" id="JACHWX010000025">
    <property type="protein sequence ID" value="MBB3058800.1"/>
    <property type="molecule type" value="Genomic_DNA"/>
</dbReference>
<dbReference type="PANTHER" id="PTHR42800">
    <property type="entry name" value="EXOINULINASE INUD (AFU_ORTHOLOGUE AFUA_5G00480)"/>
    <property type="match status" value="1"/>
</dbReference>
<evidence type="ECO:0000259" key="6">
    <source>
        <dbReference type="Pfam" id="PF08244"/>
    </source>
</evidence>
<sequence>MVSICSLVTAQQQKTNLYNEPFRPQLHFSPKAHWMNDPNGMVYFNHTYHLFFQYYPGGTVWGPMHWGHAISKDLVHWQQLPIALYPDSLGYIFSGSAVVDSNNTSGFGKNGKIPLVAIFTHHDPKGERAGTDNFQNESIAYSLDEGRTWTKYSGNPVLKNPGIRDFRDPKVMWYAKDKKWVMTLATKDHITFYSSRDLKTWAKESEFGKEIGAHGGVWECPDLFPLKLNGKQYWVLVVNLNPGGPNGGSATQYFVGQFDGEQFVPVDDQIKWLDYGPDEYAGITWNNTGSRKIFLGWMSNWSYATQVPTASWRSAMTIPRDLKLISIDGNILLTSMPVKAILKLKQQPILAGNVHVKKIYAGNTKASTTAGRYLLDLQTNSLNDFALELANSNNEKLIIGFDKNANQYFIDRTKAGVHDFNKDFAGIFKAPRFVANKSVKLTLVVDRASVEIFADGGATVMTCIFFTEKPLNKVSILSDSAIRIKSLSIAGLKSIW</sequence>
<dbReference type="EC" id="3.2.1.80" evidence="7"/>
<name>A0A839SPP6_9SPHI</name>
<evidence type="ECO:0000256" key="1">
    <source>
        <dbReference type="ARBA" id="ARBA00009902"/>
    </source>
</evidence>
<dbReference type="InterPro" id="IPR023296">
    <property type="entry name" value="Glyco_hydro_beta-prop_sf"/>
</dbReference>
<dbReference type="GO" id="GO:0051669">
    <property type="term" value="F:fructan beta-fructosidase activity"/>
    <property type="evidence" value="ECO:0007669"/>
    <property type="project" value="UniProtKB-EC"/>
</dbReference>